<reference evidence="1" key="1">
    <citation type="submission" date="2023-04" db="EMBL/GenBank/DDBJ databases">
        <title>Draft Genome sequencing of Naganishia species isolated from polar environments using Oxford Nanopore Technology.</title>
        <authorList>
            <person name="Leo P."/>
            <person name="Venkateswaran K."/>
        </authorList>
    </citation>
    <scope>NUCLEOTIDE SEQUENCE</scope>
    <source>
        <strain evidence="1">MNA-CCFEE 5262</strain>
    </source>
</reference>
<comment type="caution">
    <text evidence="1">The sequence shown here is derived from an EMBL/GenBank/DDBJ whole genome shotgun (WGS) entry which is preliminary data.</text>
</comment>
<evidence type="ECO:0000313" key="2">
    <source>
        <dbReference type="Proteomes" id="UP001230649"/>
    </source>
</evidence>
<accession>A0ACC2WQB6</accession>
<dbReference type="Proteomes" id="UP001230649">
    <property type="component" value="Unassembled WGS sequence"/>
</dbReference>
<keyword evidence="2" id="KW-1185">Reference proteome</keyword>
<sequence>MSPHPFKNATIPIKPFQLAHTQQEVDDMKTLIRLSPLGPDTYENSAERKEALGISMDSMKEIKSAWLEYDWLARQAELNKELPQYVAQVDDTDPKTGKKHAFDIHFVGKMNEREDAVPLLLLHGWPGMGLFELTPMIRALEKAGAPPLHLVIMSLPGYLHSSAPPLDADFSIEGMARVAHGLMMGLGFKEYAAQGGDLGAFISRLLACRYEECKINMIPVRGPDQFPGIDLNSTDSARVKRLQEFHETGSGYAIEHATRPSTIAFTLASSPLALAAWVGEKLHEWTDATPPMEVVLQWLTLYWLTQSFPTSIYPYRWTKVDHPDPTQRPGEEARDLGKPLKGTYVEKPMGYSLFPKELMPVPRVWAEKTGNLVSFAEHDKGGHFAATEHADLLAKDVVEFLNVAWPARNGSA</sequence>
<proteinExistence type="predicted"/>
<dbReference type="EMBL" id="JASBWS010000014">
    <property type="protein sequence ID" value="KAJ9112742.1"/>
    <property type="molecule type" value="Genomic_DNA"/>
</dbReference>
<evidence type="ECO:0000313" key="1">
    <source>
        <dbReference type="EMBL" id="KAJ9112742.1"/>
    </source>
</evidence>
<protein>
    <submittedName>
        <fullName evidence="1">Uncharacterized protein</fullName>
    </submittedName>
</protein>
<organism evidence="1 2">
    <name type="scientific">Naganishia adeliensis</name>
    <dbReference type="NCBI Taxonomy" id="92952"/>
    <lineage>
        <taxon>Eukaryota</taxon>
        <taxon>Fungi</taxon>
        <taxon>Dikarya</taxon>
        <taxon>Basidiomycota</taxon>
        <taxon>Agaricomycotina</taxon>
        <taxon>Tremellomycetes</taxon>
        <taxon>Filobasidiales</taxon>
        <taxon>Filobasidiaceae</taxon>
        <taxon>Naganishia</taxon>
    </lineage>
</organism>
<gene>
    <name evidence="1" type="ORF">QFC20_002067</name>
</gene>
<name>A0ACC2WQB6_9TREE</name>